<gene>
    <name evidence="1" type="ORF">GCM10010387_15400</name>
</gene>
<organism evidence="1 2">
    <name type="scientific">Streptomyces inusitatus</name>
    <dbReference type="NCBI Taxonomy" id="68221"/>
    <lineage>
        <taxon>Bacteria</taxon>
        <taxon>Bacillati</taxon>
        <taxon>Actinomycetota</taxon>
        <taxon>Actinomycetes</taxon>
        <taxon>Kitasatosporales</taxon>
        <taxon>Streptomycetaceae</taxon>
        <taxon>Streptomyces</taxon>
    </lineage>
</organism>
<keyword evidence="2" id="KW-1185">Reference proteome</keyword>
<evidence type="ECO:0000313" key="2">
    <source>
        <dbReference type="Proteomes" id="UP000630936"/>
    </source>
</evidence>
<sequence length="476" mass="49922">MALLDYFSLGGVEIANHVRLAAYAESESVGTSLDSFFPCVCPTLTAEMLGDLPYVDPATDEAPWYDSAVPASEDFAGLLVLSMDGLDDHPVRRAVTNSIAGGGVLGPARAGPLTIVVTAVLLGRTCCGVEYGRHWLSEALQGCAGNACEGDCMTVFTCCPDEELDQECFNDGHRRTLRRVALVDGPRVIGRAGSGCSAGECSAGADVITVEFTLVAGVPWLWTDQVPIFELAPPADDSDTCVTWCFPEGPGGPTDCLDLVETCPSGSLSVPAGTGACALAWPVRDESVPCDAPCRHAVCEDPTAACSDPLCQAPTPPSVAELKTCYCLPLAVERQCCELDLSECPAWSVDTPVITVRAGSHELRNLTIRLFERTPAHGTMTCEEIADADRCSPLAVYHVAHVPADGAVTIDGQTGRATVECAGVCETSSDVYGRDGGPLTFPVMACSSYILCLESDVENPPAADAVVRMSVSGRGF</sequence>
<reference evidence="1" key="2">
    <citation type="submission" date="2020-09" db="EMBL/GenBank/DDBJ databases">
        <authorList>
            <person name="Sun Q."/>
            <person name="Ohkuma M."/>
        </authorList>
    </citation>
    <scope>NUCLEOTIDE SEQUENCE</scope>
    <source>
        <strain evidence="1">JCM 4988</strain>
    </source>
</reference>
<accession>A0A918PVF0</accession>
<dbReference type="EMBL" id="BMWG01000003">
    <property type="protein sequence ID" value="GGZ23212.1"/>
    <property type="molecule type" value="Genomic_DNA"/>
</dbReference>
<dbReference type="AlphaFoldDB" id="A0A918PVF0"/>
<protein>
    <submittedName>
        <fullName evidence="1">Uncharacterized protein</fullName>
    </submittedName>
</protein>
<proteinExistence type="predicted"/>
<comment type="caution">
    <text evidence="1">The sequence shown here is derived from an EMBL/GenBank/DDBJ whole genome shotgun (WGS) entry which is preliminary data.</text>
</comment>
<evidence type="ECO:0000313" key="1">
    <source>
        <dbReference type="EMBL" id="GGZ23212.1"/>
    </source>
</evidence>
<dbReference type="Proteomes" id="UP000630936">
    <property type="component" value="Unassembled WGS sequence"/>
</dbReference>
<name>A0A918PVF0_9ACTN</name>
<reference evidence="1" key="1">
    <citation type="journal article" date="2014" name="Int. J. Syst. Evol. Microbiol.">
        <title>Complete genome sequence of Corynebacterium casei LMG S-19264T (=DSM 44701T), isolated from a smear-ripened cheese.</title>
        <authorList>
            <consortium name="US DOE Joint Genome Institute (JGI-PGF)"/>
            <person name="Walter F."/>
            <person name="Albersmeier A."/>
            <person name="Kalinowski J."/>
            <person name="Ruckert C."/>
        </authorList>
    </citation>
    <scope>NUCLEOTIDE SEQUENCE</scope>
    <source>
        <strain evidence="1">JCM 4988</strain>
    </source>
</reference>
<dbReference type="RefSeq" id="WP_190122165.1">
    <property type="nucleotide sequence ID" value="NZ_BMWG01000003.1"/>
</dbReference>